<keyword evidence="4 9" id="KW-0812">Transmembrane</keyword>
<keyword evidence="6 9" id="KW-0472">Membrane</keyword>
<dbReference type="InterPro" id="IPR026579">
    <property type="entry name" value="FtsQ"/>
</dbReference>
<comment type="caution">
    <text evidence="11">The sequence shown here is derived from an EMBL/GenBank/DDBJ whole genome shotgun (WGS) entry which is preliminary data.</text>
</comment>
<dbReference type="PROSITE" id="PS51779">
    <property type="entry name" value="POTRA"/>
    <property type="match status" value="1"/>
</dbReference>
<dbReference type="Gene3D" id="3.10.20.310">
    <property type="entry name" value="membrane protein fhac"/>
    <property type="match status" value="1"/>
</dbReference>
<evidence type="ECO:0000256" key="6">
    <source>
        <dbReference type="ARBA" id="ARBA00023136"/>
    </source>
</evidence>
<evidence type="ECO:0000256" key="3">
    <source>
        <dbReference type="ARBA" id="ARBA00022618"/>
    </source>
</evidence>
<feature type="transmembrane region" description="Helical" evidence="9">
    <location>
        <begin position="47"/>
        <end position="66"/>
    </location>
</feature>
<dbReference type="GO" id="GO:0016020">
    <property type="term" value="C:membrane"/>
    <property type="evidence" value="ECO:0007669"/>
    <property type="project" value="UniProtKB-SubCell"/>
</dbReference>
<keyword evidence="7" id="KW-0131">Cell cycle</keyword>
<evidence type="ECO:0000256" key="5">
    <source>
        <dbReference type="ARBA" id="ARBA00022989"/>
    </source>
</evidence>
<keyword evidence="3" id="KW-0132">Cell division</keyword>
<dbReference type="PANTHER" id="PTHR35851:SF1">
    <property type="entry name" value="CELL DIVISION PROTEIN FTSQ"/>
    <property type="match status" value="1"/>
</dbReference>
<dbReference type="InterPro" id="IPR034746">
    <property type="entry name" value="POTRA"/>
</dbReference>
<evidence type="ECO:0000256" key="8">
    <source>
        <dbReference type="SAM" id="MobiDB-lite"/>
    </source>
</evidence>
<accession>J9GIV8</accession>
<evidence type="ECO:0000256" key="9">
    <source>
        <dbReference type="SAM" id="Phobius"/>
    </source>
</evidence>
<feature type="region of interest" description="Disordered" evidence="8">
    <location>
        <begin position="1"/>
        <end position="31"/>
    </location>
</feature>
<reference evidence="11" key="1">
    <citation type="journal article" date="2012" name="PLoS ONE">
        <title>Gene sets for utilization of primary and secondary nutrition supplies in the distal gut of endangered iberian lynx.</title>
        <authorList>
            <person name="Alcaide M."/>
            <person name="Messina E."/>
            <person name="Richter M."/>
            <person name="Bargiela R."/>
            <person name="Peplies J."/>
            <person name="Huws S.A."/>
            <person name="Newbold C.J."/>
            <person name="Golyshin P.N."/>
            <person name="Simon M.A."/>
            <person name="Lopez G."/>
            <person name="Yakimov M.M."/>
            <person name="Ferrer M."/>
        </authorList>
    </citation>
    <scope>NUCLEOTIDE SEQUENCE</scope>
</reference>
<dbReference type="Pfam" id="PF08478">
    <property type="entry name" value="POTRA_1"/>
    <property type="match status" value="1"/>
</dbReference>
<proteinExistence type="predicted"/>
<protein>
    <submittedName>
        <fullName evidence="11">Protein containing Polypeptide-transport-associated, FtsQ-type domain protein</fullName>
    </submittedName>
</protein>
<comment type="subcellular location">
    <subcellularLocation>
        <location evidence="1">Membrane</location>
    </subcellularLocation>
</comment>
<keyword evidence="5 9" id="KW-1133">Transmembrane helix</keyword>
<name>J9GIV8_9ZZZZ</name>
<organism evidence="11">
    <name type="scientific">gut metagenome</name>
    <dbReference type="NCBI Taxonomy" id="749906"/>
    <lineage>
        <taxon>unclassified sequences</taxon>
        <taxon>metagenomes</taxon>
        <taxon>organismal metagenomes</taxon>
    </lineage>
</organism>
<evidence type="ECO:0000259" key="10">
    <source>
        <dbReference type="PROSITE" id="PS51779"/>
    </source>
</evidence>
<dbReference type="EMBL" id="AMCI01000968">
    <property type="protein sequence ID" value="EJX07114.1"/>
    <property type="molecule type" value="Genomic_DNA"/>
</dbReference>
<gene>
    <name evidence="11" type="ORF">EVA_04776</name>
</gene>
<evidence type="ECO:0000256" key="1">
    <source>
        <dbReference type="ARBA" id="ARBA00004370"/>
    </source>
</evidence>
<dbReference type="InterPro" id="IPR013685">
    <property type="entry name" value="POTRA_FtsQ_type"/>
</dbReference>
<keyword evidence="2" id="KW-1003">Cell membrane</keyword>
<feature type="domain" description="POTRA" evidence="10">
    <location>
        <begin position="74"/>
        <end position="143"/>
    </location>
</feature>
<sequence length="255" mass="29111">MTDRFDRPAEWSSGQKTGADPATTREQTERVARDEARRTVLRFWTKVLVFVAAVFLCVFGISRWGMKITELPYFQVTKLEVTGDTDRVPRERVEEVIAPLLAGSYFSLNLEEARRLIEMVPWVKQAVVRRVWPNALSVHVKSYRAMAMYEDGRLVSPDGELFSANPDERENLSVLLPTFLRLFRSGSGDREELPRIYACPGAVGSEYYRFAFFRTGQLESGHDVAGYSAHADRARCRRRSGQRIDQFGQYGGRVS</sequence>
<dbReference type="PANTHER" id="PTHR35851">
    <property type="entry name" value="CELL DIVISION PROTEIN FTSQ"/>
    <property type="match status" value="1"/>
</dbReference>
<evidence type="ECO:0000313" key="11">
    <source>
        <dbReference type="EMBL" id="EJX07114.1"/>
    </source>
</evidence>
<dbReference type="AlphaFoldDB" id="J9GIV8"/>
<evidence type="ECO:0000256" key="7">
    <source>
        <dbReference type="ARBA" id="ARBA00023306"/>
    </source>
</evidence>
<evidence type="ECO:0000256" key="2">
    <source>
        <dbReference type="ARBA" id="ARBA00022475"/>
    </source>
</evidence>
<evidence type="ECO:0000256" key="4">
    <source>
        <dbReference type="ARBA" id="ARBA00022692"/>
    </source>
</evidence>
<dbReference type="GO" id="GO:0090529">
    <property type="term" value="P:cell septum assembly"/>
    <property type="evidence" value="ECO:0007669"/>
    <property type="project" value="InterPro"/>
</dbReference>